<evidence type="ECO:0000256" key="2">
    <source>
        <dbReference type="HAMAP-Rule" id="MF_01940"/>
    </source>
</evidence>
<feature type="short sequence motif" description="HXTX 2" evidence="2">
    <location>
        <begin position="235"/>
        <end position="238"/>
    </location>
</feature>
<feature type="active site" description="Proton acceptor" evidence="2">
    <location>
        <position position="235"/>
    </location>
</feature>
<dbReference type="Gene3D" id="3.90.1140.10">
    <property type="entry name" value="Cyclic phosphodiesterase"/>
    <property type="match status" value="1"/>
</dbReference>
<name>A0ABW5P157_9DEIO</name>
<reference evidence="6" key="1">
    <citation type="journal article" date="2019" name="Int. J. Syst. Evol. Microbiol.">
        <title>The Global Catalogue of Microorganisms (GCM) 10K type strain sequencing project: providing services to taxonomists for standard genome sequencing and annotation.</title>
        <authorList>
            <consortium name="The Broad Institute Genomics Platform"/>
            <consortium name="The Broad Institute Genome Sequencing Center for Infectious Disease"/>
            <person name="Wu L."/>
            <person name="Ma J."/>
        </authorList>
    </citation>
    <scope>NUCLEOTIDE SEQUENCE [LARGE SCALE GENOMIC DNA]</scope>
    <source>
        <strain evidence="6">KCTC 33842</strain>
    </source>
</reference>
<keyword evidence="1 2" id="KW-0378">Hydrolase</keyword>
<feature type="compositionally biased region" description="Low complexity" evidence="3">
    <location>
        <begin position="293"/>
        <end position="304"/>
    </location>
</feature>
<feature type="domain" description="Phosphoesterase HXTX" evidence="4">
    <location>
        <begin position="121"/>
        <end position="200"/>
    </location>
</feature>
<dbReference type="Proteomes" id="UP001597475">
    <property type="component" value="Unassembled WGS sequence"/>
</dbReference>
<comment type="function">
    <text evidence="2">Hydrolyzes RNA 2',3'-cyclic phosphodiester to an RNA 2'-phosphomonoester.</text>
</comment>
<dbReference type="PANTHER" id="PTHR35561:SF1">
    <property type="entry name" value="RNA 2',3'-CYCLIC PHOSPHODIESTERASE"/>
    <property type="match status" value="1"/>
</dbReference>
<dbReference type="EMBL" id="JBHUMK010000010">
    <property type="protein sequence ID" value="MFD2608225.1"/>
    <property type="molecule type" value="Genomic_DNA"/>
</dbReference>
<dbReference type="HAMAP" id="MF_01940">
    <property type="entry name" value="RNA_CPDase"/>
    <property type="match status" value="1"/>
</dbReference>
<feature type="region of interest" description="Disordered" evidence="3">
    <location>
        <begin position="279"/>
        <end position="304"/>
    </location>
</feature>
<protein>
    <recommendedName>
        <fullName evidence="2">RNA 2',3'-cyclic phosphodiesterase</fullName>
        <shortName evidence="2">RNA 2',3'-CPDase</shortName>
        <ecNumber evidence="2">3.1.4.58</ecNumber>
    </recommendedName>
</protein>
<feature type="compositionally biased region" description="Polar residues" evidence="3">
    <location>
        <begin position="80"/>
        <end position="95"/>
    </location>
</feature>
<dbReference type="SUPFAM" id="SSF55144">
    <property type="entry name" value="LigT-like"/>
    <property type="match status" value="1"/>
</dbReference>
<dbReference type="InterPro" id="IPR004175">
    <property type="entry name" value="RNA_CPDase"/>
</dbReference>
<accession>A0ABW5P157</accession>
<comment type="caution">
    <text evidence="5">The sequence shown here is derived from an EMBL/GenBank/DDBJ whole genome shotgun (WGS) entry which is preliminary data.</text>
</comment>
<dbReference type="RefSeq" id="WP_386842567.1">
    <property type="nucleotide sequence ID" value="NZ_JBHUMK010000010.1"/>
</dbReference>
<dbReference type="Pfam" id="PF02834">
    <property type="entry name" value="LigT_PEase"/>
    <property type="match status" value="2"/>
</dbReference>
<comment type="catalytic activity">
    <reaction evidence="2">
        <text>a 3'-end 2',3'-cyclophospho-ribonucleotide-RNA + H2O = a 3'-end 2'-phospho-ribonucleotide-RNA + H(+)</text>
        <dbReference type="Rhea" id="RHEA:11828"/>
        <dbReference type="Rhea" id="RHEA-COMP:10464"/>
        <dbReference type="Rhea" id="RHEA-COMP:17353"/>
        <dbReference type="ChEBI" id="CHEBI:15377"/>
        <dbReference type="ChEBI" id="CHEBI:15378"/>
        <dbReference type="ChEBI" id="CHEBI:83064"/>
        <dbReference type="ChEBI" id="CHEBI:173113"/>
        <dbReference type="EC" id="3.1.4.58"/>
    </reaction>
</comment>
<feature type="region of interest" description="Disordered" evidence="3">
    <location>
        <begin position="1"/>
        <end position="112"/>
    </location>
</feature>
<dbReference type="PANTHER" id="PTHR35561">
    <property type="entry name" value="RNA 2',3'-CYCLIC PHOSPHODIESTERASE"/>
    <property type="match status" value="1"/>
</dbReference>
<feature type="short sequence motif" description="HXTX 1" evidence="2">
    <location>
        <begin position="150"/>
        <end position="153"/>
    </location>
</feature>
<dbReference type="InterPro" id="IPR009097">
    <property type="entry name" value="Cyclic_Pdiesterase"/>
</dbReference>
<evidence type="ECO:0000256" key="3">
    <source>
        <dbReference type="SAM" id="MobiDB-lite"/>
    </source>
</evidence>
<comment type="similarity">
    <text evidence="2">Belongs to the 2H phosphoesterase superfamily. ThpR family.</text>
</comment>
<dbReference type="NCBIfam" id="TIGR02258">
    <property type="entry name" value="2_5_ligase"/>
    <property type="match status" value="1"/>
</dbReference>
<organism evidence="5 6">
    <name type="scientific">Deinococcus taklimakanensis</name>
    <dbReference type="NCBI Taxonomy" id="536443"/>
    <lineage>
        <taxon>Bacteria</taxon>
        <taxon>Thermotogati</taxon>
        <taxon>Deinococcota</taxon>
        <taxon>Deinococci</taxon>
        <taxon>Deinococcales</taxon>
        <taxon>Deinococcaceae</taxon>
        <taxon>Deinococcus</taxon>
    </lineage>
</organism>
<feature type="active site" description="Proton donor" evidence="2">
    <location>
        <position position="150"/>
    </location>
</feature>
<gene>
    <name evidence="5" type="primary">thpR</name>
    <name evidence="5" type="ORF">ACFSR9_02065</name>
</gene>
<evidence type="ECO:0000256" key="1">
    <source>
        <dbReference type="ARBA" id="ARBA00022801"/>
    </source>
</evidence>
<dbReference type="EC" id="3.1.4.58" evidence="2"/>
<feature type="compositionally biased region" description="Low complexity" evidence="3">
    <location>
        <begin position="10"/>
        <end position="21"/>
    </location>
</feature>
<evidence type="ECO:0000313" key="6">
    <source>
        <dbReference type="Proteomes" id="UP001597475"/>
    </source>
</evidence>
<proteinExistence type="inferred from homology"/>
<feature type="domain" description="Phosphoesterase HXTX" evidence="4">
    <location>
        <begin position="206"/>
        <end position="276"/>
    </location>
</feature>
<evidence type="ECO:0000313" key="5">
    <source>
        <dbReference type="EMBL" id="MFD2608225.1"/>
    </source>
</evidence>
<keyword evidence="6" id="KW-1185">Reference proteome</keyword>
<sequence>MTRIRRTAKGKAGAGEAATESAAHRPTTPPVTAAKTGPKPAQAQKKSARTARTEASTRGSAAEKLRIFTPAGGDARPESQHTASQNQHRAPQNQAPRGKRRAQQQTDTPPPTRLRLFYALKVPVNVANPLAERQRQLRGNWRAVRPDQMHVTLTYLPGVPPERLPDLVRLGARLTEHLPPMQVTLRGTGYFPNEGSPRVWFVKVEAEGLDRLAADLRAGVQALGLDTEELPFKAHITLARKKGPAPRVPPLTFDLGWQASAVTLQRSILRKTGPIYETESTFRLRGTPPAPDAPTATDPQEQST</sequence>
<dbReference type="InterPro" id="IPR014051">
    <property type="entry name" value="Phosphoesterase_HXTX"/>
</dbReference>
<evidence type="ECO:0000259" key="4">
    <source>
        <dbReference type="Pfam" id="PF02834"/>
    </source>
</evidence>